<keyword evidence="1" id="KW-0472">Membrane</keyword>
<dbReference type="Proteomes" id="UP000774000">
    <property type="component" value="Unassembled WGS sequence"/>
</dbReference>
<name>A0A939BMV0_9FIRM</name>
<feature type="transmembrane region" description="Helical" evidence="1">
    <location>
        <begin position="91"/>
        <end position="112"/>
    </location>
</feature>
<evidence type="ECO:0000256" key="1">
    <source>
        <dbReference type="SAM" id="Phobius"/>
    </source>
</evidence>
<keyword evidence="3" id="KW-1185">Reference proteome</keyword>
<evidence type="ECO:0000313" key="2">
    <source>
        <dbReference type="EMBL" id="MBM7557555.1"/>
    </source>
</evidence>
<comment type="caution">
    <text evidence="2">The sequence shown here is derived from an EMBL/GenBank/DDBJ whole genome shotgun (WGS) entry which is preliminary data.</text>
</comment>
<keyword evidence="1" id="KW-1133">Transmembrane helix</keyword>
<reference evidence="2" key="1">
    <citation type="submission" date="2021-01" db="EMBL/GenBank/DDBJ databases">
        <title>Genomic Encyclopedia of Type Strains, Phase IV (KMG-IV): sequencing the most valuable type-strain genomes for metagenomic binning, comparative biology and taxonomic classification.</title>
        <authorList>
            <person name="Goeker M."/>
        </authorList>
    </citation>
    <scope>NUCLEOTIDE SEQUENCE</scope>
    <source>
        <strain evidence="2">DSM 23230</strain>
    </source>
</reference>
<dbReference type="EMBL" id="JAFBDQ010000014">
    <property type="protein sequence ID" value="MBM7557555.1"/>
    <property type="molecule type" value="Genomic_DNA"/>
</dbReference>
<accession>A0A939BMV0</accession>
<feature type="transmembrane region" description="Helical" evidence="1">
    <location>
        <begin position="63"/>
        <end position="85"/>
    </location>
</feature>
<dbReference type="AlphaFoldDB" id="A0A939BMV0"/>
<protein>
    <submittedName>
        <fullName evidence="2">Uncharacterized protein</fullName>
    </submittedName>
</protein>
<feature type="transmembrane region" description="Helical" evidence="1">
    <location>
        <begin position="124"/>
        <end position="146"/>
    </location>
</feature>
<gene>
    <name evidence="2" type="ORF">JOC47_002421</name>
</gene>
<proteinExistence type="predicted"/>
<organism evidence="2 3">
    <name type="scientific">Halanaerobacter jeridensis</name>
    <dbReference type="NCBI Taxonomy" id="706427"/>
    <lineage>
        <taxon>Bacteria</taxon>
        <taxon>Bacillati</taxon>
        <taxon>Bacillota</taxon>
        <taxon>Clostridia</taxon>
        <taxon>Halanaerobiales</taxon>
        <taxon>Halobacteroidaceae</taxon>
        <taxon>Halanaerobacter</taxon>
    </lineage>
</organism>
<sequence length="158" mass="17673">MITMKAILDKYTLAIVATLIANTIKNIVDYGFYLLNITEHAIYHIAASAYFSVEDTRTIAAGIVGIFTDYAVAMILGLIIMYVLYYTSSDYFWVKGLSVGLLSWLLVFGMMLRMKVGRIDPIDPGTNVVNLTEHLLLGVLIAFLIVKYGRKSLVYDET</sequence>
<keyword evidence="1" id="KW-0812">Transmembrane</keyword>
<feature type="transmembrane region" description="Helical" evidence="1">
    <location>
        <begin position="7"/>
        <end position="24"/>
    </location>
</feature>
<dbReference type="RefSeq" id="WP_204702304.1">
    <property type="nucleotide sequence ID" value="NZ_JAFBDQ010000014.1"/>
</dbReference>
<evidence type="ECO:0000313" key="3">
    <source>
        <dbReference type="Proteomes" id="UP000774000"/>
    </source>
</evidence>